<dbReference type="CDD" id="cd12797">
    <property type="entry name" value="M23_peptidase"/>
    <property type="match status" value="1"/>
</dbReference>
<dbReference type="InterPro" id="IPR009628">
    <property type="entry name" value="Phage_tape_measure_N"/>
</dbReference>
<organism evidence="4 5">
    <name type="scientific">Sphingomonas cynarae</name>
    <dbReference type="NCBI Taxonomy" id="930197"/>
    <lineage>
        <taxon>Bacteria</taxon>
        <taxon>Pseudomonadati</taxon>
        <taxon>Pseudomonadota</taxon>
        <taxon>Alphaproteobacteria</taxon>
        <taxon>Sphingomonadales</taxon>
        <taxon>Sphingomonadaceae</taxon>
        <taxon>Sphingomonas</taxon>
    </lineage>
</organism>
<feature type="region of interest" description="Disordered" evidence="1">
    <location>
        <begin position="349"/>
        <end position="370"/>
    </location>
</feature>
<proteinExistence type="predicted"/>
<evidence type="ECO:0008006" key="6">
    <source>
        <dbReference type="Google" id="ProtNLM"/>
    </source>
</evidence>
<dbReference type="EMBL" id="BAABBF010000010">
    <property type="protein sequence ID" value="GAA3721828.1"/>
    <property type="molecule type" value="Genomic_DNA"/>
</dbReference>
<sequence>MRHLHLKEAGDEAERLRGFMGLLAASADGSSYGVTKLNAASEALDRYGLSAADAVAVVKTFVNEGIDQSRLEEFGRTAQDLSEVLGIKVTDAAKQVADAFTGGYDAVQKLDDATNFLTATQRDNIKSLFDQGRAAEARNEALRIFSDRQEDAANKMRGPWADATRSLSGAWQDFLNVLSDTAPIKVSAGLLAGLAKAASQALREIDGVTTAADISAQIANAQTVINNLERGRRNNPALAPTIDRDLADRRVQLAALQKKYETLTRAQNTNAKGDTVANRPQLEAKQSADLRAVAESAKTEKTAAEAAAAARREATEYVEKNFKFASDAAKQAYITQKAEEARTAALKKAADERKREANEAKRLADEQKRERERLAKQTVFQAPVDGRISSGFGARAAPKEGASAFHRGIDFAVPVGTPVKAPANGVVVETGYDSKLGKFVYVDHGKGVISKFGHLSDNNVVKEGQQVNAGQLIGRSGNTGNSTGAHLHYTVTVNGKPVDPTKGLFPADGKSRFQVDQADAIGNYDDAQQKLAEKRDAYLAKVDATSEKTEQDTVQLQEQVNLSGALLLAAQRRAAIEDAVLREQEAARQAGVDPEDAGLKLRLEKLKEVTGAYFDAQHAKDAFEAGRAAVDNPVNDLTAQRDALREQVTFFRDNGLDAQANDLLPLLGQVNGELQVAIDRATAFYRSLSPGDNPLGLTAGQIDAIIRKLDIAKQSSVEWGTVLNLNAEQIAQAFQSTLVSAVDQFLKAVSDGKNAFGALKDAFLDFAGNFLRLIAQMILQQIAFNIAKCVLAAFGVAVPAPISVGTNHSGGLPGIQRSGTRNISPEVFAAAARYHTGGIAGLKPNEVPIIAEQGEEILTRSDPRHRWNGGLAGGGGAAPQIKVVNAIDAGDFVSKGLDTGVGGKAIMNFIRANSGAVKQALG</sequence>
<accession>A0ABP7EP54</accession>
<dbReference type="Pfam" id="PF06791">
    <property type="entry name" value="TMP_2"/>
    <property type="match status" value="1"/>
</dbReference>
<protein>
    <recommendedName>
        <fullName evidence="6">Peptidase M23 domain-containing protein</fullName>
    </recommendedName>
</protein>
<evidence type="ECO:0000259" key="2">
    <source>
        <dbReference type="Pfam" id="PF01551"/>
    </source>
</evidence>
<gene>
    <name evidence="4" type="ORF">GCM10022268_32550</name>
</gene>
<dbReference type="InterPro" id="IPR050570">
    <property type="entry name" value="Cell_wall_metabolism_enzyme"/>
</dbReference>
<evidence type="ECO:0000256" key="1">
    <source>
        <dbReference type="SAM" id="MobiDB-lite"/>
    </source>
</evidence>
<dbReference type="RefSeq" id="WP_344694449.1">
    <property type="nucleotide sequence ID" value="NZ_BAABBF010000010.1"/>
</dbReference>
<comment type="caution">
    <text evidence="4">The sequence shown here is derived from an EMBL/GenBank/DDBJ whole genome shotgun (WGS) entry which is preliminary data.</text>
</comment>
<dbReference type="InterPro" id="IPR011055">
    <property type="entry name" value="Dup_hybrid_motif"/>
</dbReference>
<keyword evidence="5" id="KW-1185">Reference proteome</keyword>
<dbReference type="Gene3D" id="2.70.70.10">
    <property type="entry name" value="Glucose Permease (Domain IIA)"/>
    <property type="match status" value="1"/>
</dbReference>
<dbReference type="PANTHER" id="PTHR21666">
    <property type="entry name" value="PEPTIDASE-RELATED"/>
    <property type="match status" value="1"/>
</dbReference>
<evidence type="ECO:0000259" key="3">
    <source>
        <dbReference type="Pfam" id="PF06791"/>
    </source>
</evidence>
<dbReference type="Pfam" id="PF01551">
    <property type="entry name" value="Peptidase_M23"/>
    <property type="match status" value="1"/>
</dbReference>
<dbReference type="Proteomes" id="UP001500523">
    <property type="component" value="Unassembled WGS sequence"/>
</dbReference>
<dbReference type="SUPFAM" id="SSF51261">
    <property type="entry name" value="Duplicated hybrid motif"/>
    <property type="match status" value="1"/>
</dbReference>
<reference evidence="5" key="1">
    <citation type="journal article" date="2019" name="Int. J. Syst. Evol. Microbiol.">
        <title>The Global Catalogue of Microorganisms (GCM) 10K type strain sequencing project: providing services to taxonomists for standard genome sequencing and annotation.</title>
        <authorList>
            <consortium name="The Broad Institute Genomics Platform"/>
            <consortium name="The Broad Institute Genome Sequencing Center for Infectious Disease"/>
            <person name="Wu L."/>
            <person name="Ma J."/>
        </authorList>
    </citation>
    <scope>NUCLEOTIDE SEQUENCE [LARGE SCALE GENOMIC DNA]</scope>
    <source>
        <strain evidence="5">JCM 17498</strain>
    </source>
</reference>
<dbReference type="InterPro" id="IPR016047">
    <property type="entry name" value="M23ase_b-sheet_dom"/>
</dbReference>
<name>A0ABP7EP54_9SPHN</name>
<dbReference type="PANTHER" id="PTHR21666:SF285">
    <property type="entry name" value="M23 FAMILY METALLOPEPTIDASE"/>
    <property type="match status" value="1"/>
</dbReference>
<evidence type="ECO:0000313" key="5">
    <source>
        <dbReference type="Proteomes" id="UP001500523"/>
    </source>
</evidence>
<feature type="domain" description="Bacteriophage tail tape measure N-terminal" evidence="3">
    <location>
        <begin position="28"/>
        <end position="126"/>
    </location>
</feature>
<feature type="domain" description="M23ase beta-sheet core" evidence="2">
    <location>
        <begin position="405"/>
        <end position="500"/>
    </location>
</feature>
<evidence type="ECO:0000313" key="4">
    <source>
        <dbReference type="EMBL" id="GAA3721828.1"/>
    </source>
</evidence>